<dbReference type="InterPro" id="IPR014748">
    <property type="entry name" value="Enoyl-CoA_hydra_C"/>
</dbReference>
<dbReference type="InterPro" id="IPR029045">
    <property type="entry name" value="ClpP/crotonase-like_dom_sf"/>
</dbReference>
<dbReference type="CDD" id="cd06558">
    <property type="entry name" value="crotonase-like"/>
    <property type="match status" value="1"/>
</dbReference>
<dbReference type="PANTHER" id="PTHR11941:SF133">
    <property type="entry name" value="1,2-EPOXYPHENYLACETYL-COA ISOMERASE"/>
    <property type="match status" value="1"/>
</dbReference>
<reference evidence="3 4" key="1">
    <citation type="submission" date="2016-06" db="EMBL/GenBank/DDBJ databases">
        <title>Complete genome sequence of a deep-branching marine Gamma Proteobacterium Woeseia oceani type strain XK5.</title>
        <authorList>
            <person name="Mu D."/>
            <person name="Du Z."/>
        </authorList>
    </citation>
    <scope>NUCLEOTIDE SEQUENCE [LARGE SCALE GENOMIC DNA]</scope>
    <source>
        <strain evidence="3 4">XK5</strain>
    </source>
</reference>
<organism evidence="3 4">
    <name type="scientific">Woeseia oceani</name>
    <dbReference type="NCBI Taxonomy" id="1548547"/>
    <lineage>
        <taxon>Bacteria</taxon>
        <taxon>Pseudomonadati</taxon>
        <taxon>Pseudomonadota</taxon>
        <taxon>Gammaproteobacteria</taxon>
        <taxon>Woeseiales</taxon>
        <taxon>Woeseiaceae</taxon>
        <taxon>Woeseia</taxon>
    </lineage>
</organism>
<dbReference type="InterPro" id="IPR001753">
    <property type="entry name" value="Enoyl-CoA_hydra/iso"/>
</dbReference>
<proteinExistence type="inferred from homology"/>
<comment type="similarity">
    <text evidence="1">Belongs to the enoyl-CoA hydratase/isomerase family.</text>
</comment>
<dbReference type="Gene3D" id="3.90.226.10">
    <property type="entry name" value="2-enoyl-CoA Hydratase, Chain A, domain 1"/>
    <property type="match status" value="1"/>
</dbReference>
<dbReference type="OrthoDB" id="9807606at2"/>
<evidence type="ECO:0000313" key="3">
    <source>
        <dbReference type="EMBL" id="ANO51785.1"/>
    </source>
</evidence>
<name>A0A193LGW2_9GAMM</name>
<dbReference type="Gene3D" id="1.10.12.10">
    <property type="entry name" value="Lyase 2-enoyl-coa Hydratase, Chain A, domain 2"/>
    <property type="match status" value="1"/>
</dbReference>
<dbReference type="SUPFAM" id="SSF52096">
    <property type="entry name" value="ClpP/crotonase"/>
    <property type="match status" value="1"/>
</dbReference>
<dbReference type="STRING" id="1548547.BA177_11750"/>
<dbReference type="Proteomes" id="UP000092695">
    <property type="component" value="Chromosome"/>
</dbReference>
<evidence type="ECO:0008006" key="5">
    <source>
        <dbReference type="Google" id="ProtNLM"/>
    </source>
</evidence>
<keyword evidence="2" id="KW-0456">Lyase</keyword>
<gene>
    <name evidence="3" type="ORF">BA177_11750</name>
</gene>
<evidence type="ECO:0000313" key="4">
    <source>
        <dbReference type="Proteomes" id="UP000092695"/>
    </source>
</evidence>
<protein>
    <recommendedName>
        <fullName evidence="5">Enoyl-CoA hydratase</fullName>
    </recommendedName>
</protein>
<evidence type="ECO:0000256" key="1">
    <source>
        <dbReference type="ARBA" id="ARBA00005254"/>
    </source>
</evidence>
<dbReference type="AlphaFoldDB" id="A0A193LGW2"/>
<dbReference type="GO" id="GO:0016829">
    <property type="term" value="F:lyase activity"/>
    <property type="evidence" value="ECO:0007669"/>
    <property type="project" value="UniProtKB-KW"/>
</dbReference>
<dbReference type="GO" id="GO:0006635">
    <property type="term" value="P:fatty acid beta-oxidation"/>
    <property type="evidence" value="ECO:0007669"/>
    <property type="project" value="TreeGrafter"/>
</dbReference>
<dbReference type="RefSeq" id="WP_068616436.1">
    <property type="nucleotide sequence ID" value="NZ_CP016268.1"/>
</dbReference>
<dbReference type="Pfam" id="PF00378">
    <property type="entry name" value="ECH_1"/>
    <property type="match status" value="1"/>
</dbReference>
<evidence type="ECO:0000256" key="2">
    <source>
        <dbReference type="ARBA" id="ARBA00023239"/>
    </source>
</evidence>
<dbReference type="KEGG" id="woc:BA177_11750"/>
<dbReference type="PANTHER" id="PTHR11941">
    <property type="entry name" value="ENOYL-COA HYDRATASE-RELATED"/>
    <property type="match status" value="1"/>
</dbReference>
<keyword evidence="4" id="KW-1185">Reference proteome</keyword>
<dbReference type="EMBL" id="CP016268">
    <property type="protein sequence ID" value="ANO51785.1"/>
    <property type="molecule type" value="Genomic_DNA"/>
</dbReference>
<sequence length="260" mass="27789">MLSLETVKYSQNGPVAIITMSRPEAMNSFNTALRLDLRKAFEHAAADKSVRAVVLTGEGRSFSAGADLKASNDSEKSVEELLQSEYRPIFECIASMPQPVIAAVGGSAAGIGMSFALACDLMIIADNAFLLSPFTTISLVPDGGLNWLLVNQLGYRRAFQLSVESERISADRCVELGLANRTAPADSLLAAAEEWAHSLAARAPLSLAATKKAMRLAAASDWASTFDVEAPAQRDLRASEDCEEGISAFLEKREAAFKGK</sequence>
<accession>A0A193LGW2</accession>